<proteinExistence type="inferred from homology"/>
<keyword evidence="9 11" id="KW-0238">DNA-binding</keyword>
<evidence type="ECO:0000313" key="15">
    <source>
        <dbReference type="EMBL" id="KAJ1532158.1"/>
    </source>
</evidence>
<dbReference type="GO" id="GO:0006270">
    <property type="term" value="P:DNA replication initiation"/>
    <property type="evidence" value="ECO:0007669"/>
    <property type="project" value="TreeGrafter"/>
</dbReference>
<feature type="compositionally biased region" description="Basic residues" evidence="12">
    <location>
        <begin position="162"/>
        <end position="172"/>
    </location>
</feature>
<feature type="compositionally biased region" description="Polar residues" evidence="12">
    <location>
        <begin position="101"/>
        <end position="131"/>
    </location>
</feature>
<feature type="compositionally biased region" description="Basic and acidic residues" evidence="12">
    <location>
        <begin position="20"/>
        <end position="29"/>
    </location>
</feature>
<evidence type="ECO:0000256" key="10">
    <source>
        <dbReference type="ARBA" id="ARBA00023242"/>
    </source>
</evidence>
<evidence type="ECO:0000256" key="7">
    <source>
        <dbReference type="ARBA" id="ARBA00022840"/>
    </source>
</evidence>
<dbReference type="InterPro" id="IPR003593">
    <property type="entry name" value="AAA+_ATPase"/>
</dbReference>
<feature type="region of interest" description="Disordered" evidence="12">
    <location>
        <begin position="1"/>
        <end position="403"/>
    </location>
</feature>
<comment type="subunit">
    <text evidence="11">ORC is composed of six subunits.</text>
</comment>
<dbReference type="Pfam" id="PF09079">
    <property type="entry name" value="WHD_Cdc6"/>
    <property type="match status" value="1"/>
</dbReference>
<evidence type="ECO:0000259" key="13">
    <source>
        <dbReference type="SMART" id="SM00382"/>
    </source>
</evidence>
<feature type="compositionally biased region" description="Low complexity" evidence="12">
    <location>
        <begin position="256"/>
        <end position="265"/>
    </location>
</feature>
<dbReference type="CDD" id="cd08768">
    <property type="entry name" value="Cdc6_C"/>
    <property type="match status" value="1"/>
</dbReference>
<feature type="compositionally biased region" description="Low complexity" evidence="12">
    <location>
        <begin position="280"/>
        <end position="295"/>
    </location>
</feature>
<name>A0AAV7Y2L9_9NEOP</name>
<sequence>MTRNRTEVLTEKNMQMAGGKTHDPKDLKSSTHRPRRKSSVEEIDVLEDVKENVDVESSTCNSSPSSPVPSEKSCETSSRHARVSRAGVRRSLVSDLDGPPSKQTHLESGNGSSSLSQNVVAQHSSKVQNKLSDAEEDADSSCKHHPKDASDSEEVEYMPRSSTRRSARKTKCTKLLAESTDSDSESKSLVSSSKRGKGAGAPNTPSGQRTPRRKQATRLGGETDSPAVSKCSSRNGSEPRFTLHSPDDLPLPKPRTPSGRRTPGRAPQYYKEADSDDFMSPPKSRTPSSRRTPGRAPQYYKEADSDDLMSPPKLRTPSSRRTPAKTPQYFKEADSDDLMSLGESDTSLKKKTPNRNVRVKGERTPKRATELSSKTPKSPKTPRAKTPSRLLSKGGLTPSMPARTTAPLTPMSSLEQVRKNLHVSAVPTSLPCRESEYRNIYNFLENKIGDAAGGCMYISGVPGTGKTATVHAVIRSLKEEVTKKNLKDFQYIEVNGLRMTEPRQVFVQVLKSLTGQKCTPQQAQDILAQRFCSGSGKNKTIVLLVDEVDMLRNRRQDVIYNLFDWPSKPNSQFIVLTIANTMDLPERLLKGRVTSRLGLTRLTFQPYSYKQLQEIVMSRLQGSNSFNDDAVELVARKVAACSGDVRRALDICRRASEFVEEGSSVTMPIINQVLSQMMNSANVCSIKACSTLEKLFLQAVVAENERTGVEETMFISVYRQFVSLCALASVSVINISEAMAVLSRLGTSGLLLVEHSRADINQSIFLNVNADDIHYALNQVNT</sequence>
<evidence type="ECO:0000259" key="14">
    <source>
        <dbReference type="SMART" id="SM01074"/>
    </source>
</evidence>
<evidence type="ECO:0000256" key="6">
    <source>
        <dbReference type="ARBA" id="ARBA00022741"/>
    </source>
</evidence>
<evidence type="ECO:0000256" key="4">
    <source>
        <dbReference type="ARBA" id="ARBA00022705"/>
    </source>
</evidence>
<comment type="subcellular location">
    <subcellularLocation>
        <location evidence="1 11">Nucleus</location>
    </subcellularLocation>
</comment>
<evidence type="ECO:0000256" key="8">
    <source>
        <dbReference type="ARBA" id="ARBA00022842"/>
    </source>
</evidence>
<feature type="domain" description="Cdc6 C-terminal" evidence="14">
    <location>
        <begin position="697"/>
        <end position="777"/>
    </location>
</feature>
<dbReference type="GO" id="GO:0033314">
    <property type="term" value="P:mitotic DNA replication checkpoint signaling"/>
    <property type="evidence" value="ECO:0007669"/>
    <property type="project" value="TreeGrafter"/>
</dbReference>
<dbReference type="Gene3D" id="1.10.8.60">
    <property type="match status" value="1"/>
</dbReference>
<dbReference type="Proteomes" id="UP001075354">
    <property type="component" value="Chromosome 1"/>
</dbReference>
<dbReference type="Pfam" id="PF17872">
    <property type="entry name" value="AAA_lid_10"/>
    <property type="match status" value="1"/>
</dbReference>
<keyword evidence="8" id="KW-0460">Magnesium</keyword>
<evidence type="ECO:0000256" key="3">
    <source>
        <dbReference type="ARBA" id="ARBA00019081"/>
    </source>
</evidence>
<dbReference type="FunFam" id="3.40.50.300:FF:000199">
    <property type="entry name" value="Origin recognition complex subunit 1"/>
    <property type="match status" value="1"/>
</dbReference>
<dbReference type="SMART" id="SM00382">
    <property type="entry name" value="AAA"/>
    <property type="match status" value="1"/>
</dbReference>
<dbReference type="EMBL" id="JAPTSV010000001">
    <property type="protein sequence ID" value="KAJ1532158.1"/>
    <property type="molecule type" value="Genomic_DNA"/>
</dbReference>
<keyword evidence="10 11" id="KW-0539">Nucleus</keyword>
<dbReference type="SUPFAM" id="SSF52540">
    <property type="entry name" value="P-loop containing nucleoside triphosphate hydrolases"/>
    <property type="match status" value="1"/>
</dbReference>
<dbReference type="CDD" id="cd00009">
    <property type="entry name" value="AAA"/>
    <property type="match status" value="1"/>
</dbReference>
<evidence type="ECO:0000256" key="2">
    <source>
        <dbReference type="ARBA" id="ARBA00008398"/>
    </source>
</evidence>
<evidence type="ECO:0000313" key="16">
    <source>
        <dbReference type="Proteomes" id="UP001075354"/>
    </source>
</evidence>
<dbReference type="GO" id="GO:0046872">
    <property type="term" value="F:metal ion binding"/>
    <property type="evidence" value="ECO:0007669"/>
    <property type="project" value="UniProtKB-KW"/>
</dbReference>
<dbReference type="PANTHER" id="PTHR10763:SF23">
    <property type="entry name" value="ORIGIN RECOGNITION COMPLEX SUBUNIT 1"/>
    <property type="match status" value="1"/>
</dbReference>
<feature type="domain" description="AAA+ ATPase" evidence="13">
    <location>
        <begin position="452"/>
        <end position="603"/>
    </location>
</feature>
<feature type="compositionally biased region" description="Low complexity" evidence="12">
    <location>
        <begin position="57"/>
        <end position="71"/>
    </location>
</feature>
<dbReference type="InterPro" id="IPR027417">
    <property type="entry name" value="P-loop_NTPase"/>
</dbReference>
<dbReference type="InterPro" id="IPR003959">
    <property type="entry name" value="ATPase_AAA_core"/>
</dbReference>
<evidence type="ECO:0000256" key="5">
    <source>
        <dbReference type="ARBA" id="ARBA00022723"/>
    </source>
</evidence>
<keyword evidence="5" id="KW-0479">Metal-binding</keyword>
<gene>
    <name evidence="15" type="ORF">ONE63_000781</name>
</gene>
<reference evidence="15" key="1">
    <citation type="submission" date="2022-12" db="EMBL/GenBank/DDBJ databases">
        <title>Chromosome-level genome assembly of the bean flower thrips Megalurothrips usitatus.</title>
        <authorList>
            <person name="Ma L."/>
            <person name="Liu Q."/>
            <person name="Li H."/>
            <person name="Cai W."/>
        </authorList>
    </citation>
    <scope>NUCLEOTIDE SEQUENCE</scope>
    <source>
        <strain evidence="15">Cailab_2022a</strain>
    </source>
</reference>
<keyword evidence="16" id="KW-1185">Reference proteome</keyword>
<dbReference type="SMART" id="SM01074">
    <property type="entry name" value="Cdc6_C"/>
    <property type="match status" value="1"/>
</dbReference>
<accession>A0AAV7Y2L9</accession>
<dbReference type="GO" id="GO:0005664">
    <property type="term" value="C:nuclear origin of replication recognition complex"/>
    <property type="evidence" value="ECO:0007669"/>
    <property type="project" value="TreeGrafter"/>
</dbReference>
<keyword evidence="6 11" id="KW-0547">Nucleotide-binding</keyword>
<dbReference type="Gene3D" id="3.40.50.300">
    <property type="entry name" value="P-loop containing nucleotide triphosphate hydrolases"/>
    <property type="match status" value="1"/>
</dbReference>
<keyword evidence="7 11" id="KW-0067">ATP-binding</keyword>
<dbReference type="GO" id="GO:0005524">
    <property type="term" value="F:ATP binding"/>
    <property type="evidence" value="ECO:0007669"/>
    <property type="project" value="UniProtKB-KW"/>
</dbReference>
<evidence type="ECO:0000256" key="1">
    <source>
        <dbReference type="ARBA" id="ARBA00004123"/>
    </source>
</evidence>
<dbReference type="GO" id="GO:0016887">
    <property type="term" value="F:ATP hydrolysis activity"/>
    <property type="evidence" value="ECO:0007669"/>
    <property type="project" value="InterPro"/>
</dbReference>
<dbReference type="Pfam" id="PF00004">
    <property type="entry name" value="AAA"/>
    <property type="match status" value="1"/>
</dbReference>
<comment type="caution">
    <text evidence="15">The sequence shown here is derived from an EMBL/GenBank/DDBJ whole genome shotgun (WGS) entry which is preliminary data.</text>
</comment>
<evidence type="ECO:0000256" key="12">
    <source>
        <dbReference type="SAM" id="MobiDB-lite"/>
    </source>
</evidence>
<dbReference type="GO" id="GO:0003688">
    <property type="term" value="F:DNA replication origin binding"/>
    <property type="evidence" value="ECO:0007669"/>
    <property type="project" value="TreeGrafter"/>
</dbReference>
<dbReference type="InterPro" id="IPR050311">
    <property type="entry name" value="ORC1/CDC6"/>
</dbReference>
<organism evidence="15 16">
    <name type="scientific">Megalurothrips usitatus</name>
    <name type="common">bean blossom thrips</name>
    <dbReference type="NCBI Taxonomy" id="439358"/>
    <lineage>
        <taxon>Eukaryota</taxon>
        <taxon>Metazoa</taxon>
        <taxon>Ecdysozoa</taxon>
        <taxon>Arthropoda</taxon>
        <taxon>Hexapoda</taxon>
        <taxon>Insecta</taxon>
        <taxon>Pterygota</taxon>
        <taxon>Neoptera</taxon>
        <taxon>Paraneoptera</taxon>
        <taxon>Thysanoptera</taxon>
        <taxon>Terebrantia</taxon>
        <taxon>Thripoidea</taxon>
        <taxon>Thripidae</taxon>
        <taxon>Megalurothrips</taxon>
    </lineage>
</organism>
<evidence type="ECO:0000256" key="11">
    <source>
        <dbReference type="RuleBase" id="RU365058"/>
    </source>
</evidence>
<comment type="similarity">
    <text evidence="2 11">Belongs to the ORC1 family.</text>
</comment>
<keyword evidence="4 11" id="KW-0235">DNA replication</keyword>
<feature type="compositionally biased region" description="Basic and acidic residues" evidence="12">
    <location>
        <begin position="1"/>
        <end position="10"/>
    </location>
</feature>
<feature type="compositionally biased region" description="Basic and acidic residues" evidence="12">
    <location>
        <begin position="359"/>
        <end position="369"/>
    </location>
</feature>
<dbReference type="PANTHER" id="PTHR10763">
    <property type="entry name" value="CELL DIVISION CONTROL PROTEIN 6-RELATED"/>
    <property type="match status" value="1"/>
</dbReference>
<dbReference type="AlphaFoldDB" id="A0AAV7Y2L9"/>
<comment type="function">
    <text evidence="11">Component of the origin recognition complex (ORC) that binds origins of replication. DNA-binding is ATP-dependent, however specific DNA sequences that define origins of replication have not been identified so far. ORC is required to assemble the pre-replication complex necessary to initiate DNA replication.</text>
</comment>
<evidence type="ECO:0000256" key="9">
    <source>
        <dbReference type="ARBA" id="ARBA00023125"/>
    </source>
</evidence>
<protein>
    <recommendedName>
        <fullName evidence="3 11">Origin recognition complex subunit 1</fullName>
    </recommendedName>
</protein>
<dbReference type="InterPro" id="IPR041083">
    <property type="entry name" value="AAA_lid_10"/>
</dbReference>
<dbReference type="InterPro" id="IPR015163">
    <property type="entry name" value="Cdc6_C"/>
</dbReference>